<dbReference type="Proteomes" id="UP000659698">
    <property type="component" value="Unassembled WGS sequence"/>
</dbReference>
<evidence type="ECO:0000313" key="3">
    <source>
        <dbReference type="EMBL" id="MBC3540624.1"/>
    </source>
</evidence>
<accession>A0ABR6VUP3</accession>
<name>A0ABR6VUP3_9BACT</name>
<gene>
    <name evidence="3" type="ORF">H7U12_13100</name>
</gene>
<protein>
    <submittedName>
        <fullName evidence="3">DUF1738 domain-containing protein</fullName>
    </submittedName>
</protein>
<organism evidence="3 4">
    <name type="scientific">Rufibacter sediminis</name>
    <dbReference type="NCBI Taxonomy" id="2762756"/>
    <lineage>
        <taxon>Bacteria</taxon>
        <taxon>Pseudomonadati</taxon>
        <taxon>Bacteroidota</taxon>
        <taxon>Cytophagia</taxon>
        <taxon>Cytophagales</taxon>
        <taxon>Hymenobacteraceae</taxon>
        <taxon>Rufibacter</taxon>
    </lineage>
</organism>
<evidence type="ECO:0000313" key="4">
    <source>
        <dbReference type="Proteomes" id="UP000659698"/>
    </source>
</evidence>
<dbReference type="Pfam" id="PF08401">
    <property type="entry name" value="ArdcN"/>
    <property type="match status" value="1"/>
</dbReference>
<dbReference type="InterPro" id="IPR013610">
    <property type="entry name" value="ArdC_N"/>
</dbReference>
<dbReference type="RefSeq" id="WP_186638632.1">
    <property type="nucleotide sequence ID" value="NZ_JACOAF010000030.1"/>
</dbReference>
<dbReference type="PIRSF" id="PIRSF037112">
    <property type="entry name" value="Antirestriction_ArdC"/>
    <property type="match status" value="1"/>
</dbReference>
<feature type="domain" description="Polyvalent protein metallopeptidase" evidence="2">
    <location>
        <begin position="143"/>
        <end position="273"/>
    </location>
</feature>
<dbReference type="InterPro" id="IPR017113">
    <property type="entry name" value="Antirestriction_ArdC"/>
</dbReference>
<dbReference type="EMBL" id="JACOAF010000030">
    <property type="protein sequence ID" value="MBC3540624.1"/>
    <property type="molecule type" value="Genomic_DNA"/>
</dbReference>
<proteinExistence type="predicted"/>
<evidence type="ECO:0000259" key="1">
    <source>
        <dbReference type="Pfam" id="PF08401"/>
    </source>
</evidence>
<keyword evidence="4" id="KW-1185">Reference proteome</keyword>
<sequence>MPQRDIYQEVTDKIFQKAQQGVMPWQKPWSGGGYSFGLPKNGTTGAMYRGINILLLECASMEKDYELHEWCSYKQWQEKGQQVRKDEKGTKIIFYKDLVIGEEEDEKKIPLLKDYSVFNACQLEGYKPSEIVQPAPLVERLTHVDEFIENTGAIIVRGGNQNYYRPSTDTIHLVDNDRWIGTADQTPLQAEYNVTFHELGHWTGAKSRLDRDGGKRFGDAKYAAEEGVAEMSAAFVCTALGVQPGPSQNTVSYLGNWLPEVLKDKKGIFAVSSEATKAADYLFMLQNKADIISMPKTASNNNPQPRLAA</sequence>
<dbReference type="InterPro" id="IPR041459">
    <property type="entry name" value="MPTase-PolyVal"/>
</dbReference>
<evidence type="ECO:0000259" key="2">
    <source>
        <dbReference type="Pfam" id="PF18818"/>
    </source>
</evidence>
<feature type="domain" description="N-terminal" evidence="1">
    <location>
        <begin position="5"/>
        <end position="118"/>
    </location>
</feature>
<dbReference type="Pfam" id="PF18818">
    <property type="entry name" value="MPTase-PolyVal"/>
    <property type="match status" value="1"/>
</dbReference>
<comment type="caution">
    <text evidence="3">The sequence shown here is derived from an EMBL/GenBank/DDBJ whole genome shotgun (WGS) entry which is preliminary data.</text>
</comment>
<reference evidence="3 4" key="1">
    <citation type="journal article" date="2019" name="Int. J. Syst. Evol. Microbiol.">
        <title>Rufibacter sediminis sp. nov., isolated from freshwater lake sediment.</title>
        <authorList>
            <person name="Qu J.H."/>
            <person name="Zhang L.J."/>
            <person name="Fu Y.H."/>
            <person name="Li H.F."/>
        </authorList>
    </citation>
    <scope>NUCLEOTIDE SEQUENCE [LARGE SCALE GENOMIC DNA]</scope>
    <source>
        <strain evidence="3 4">H-1</strain>
    </source>
</reference>